<dbReference type="Proteomes" id="UP000293781">
    <property type="component" value="Unassembled WGS sequence"/>
</dbReference>
<dbReference type="PROSITE" id="PS51747">
    <property type="entry name" value="CYT_DCMP_DEAMINASES_2"/>
    <property type="match status" value="1"/>
</dbReference>
<evidence type="ECO:0000259" key="12">
    <source>
        <dbReference type="PROSITE" id="PS51747"/>
    </source>
</evidence>
<reference evidence="13 14" key="1">
    <citation type="submission" date="2019-02" db="EMBL/GenBank/DDBJ databases">
        <title>Sequencing the genomes of 1000 actinobacteria strains.</title>
        <authorList>
            <person name="Klenk H.-P."/>
        </authorList>
    </citation>
    <scope>NUCLEOTIDE SEQUENCE [LARGE SCALE GENOMIC DNA]</scope>
    <source>
        <strain evidence="13 14">DSM 45888</strain>
    </source>
</reference>
<feature type="domain" description="CMP/dCMP-type deaminase" evidence="12">
    <location>
        <begin position="23"/>
        <end position="145"/>
    </location>
</feature>
<dbReference type="CDD" id="cd01283">
    <property type="entry name" value="cytidine_deaminase"/>
    <property type="match status" value="1"/>
</dbReference>
<accession>A0A4Q7ULT0</accession>
<dbReference type="PANTHER" id="PTHR11644">
    <property type="entry name" value="CYTIDINE DEAMINASE"/>
    <property type="match status" value="1"/>
</dbReference>
<organism evidence="13 14">
    <name type="scientific">Micromonospora violae</name>
    <dbReference type="NCBI Taxonomy" id="1278207"/>
    <lineage>
        <taxon>Bacteria</taxon>
        <taxon>Bacillati</taxon>
        <taxon>Actinomycetota</taxon>
        <taxon>Actinomycetes</taxon>
        <taxon>Micromonosporales</taxon>
        <taxon>Micromonosporaceae</taxon>
        <taxon>Micromonospora</taxon>
    </lineage>
</organism>
<comment type="function">
    <text evidence="11">Recycles cytidine and 2-deoxycytidine for uridine and 2-deoxyuridine synthesis, respectively. Catalyzes the hydrolytic deamination of cytidine and 2-deoxycytidine to form, respectively, uridine and 2-deoxyuridine.</text>
</comment>
<protein>
    <recommendedName>
        <fullName evidence="4">Cytidine deaminase</fullName>
        <ecNumber evidence="3">3.5.4.5</ecNumber>
    </recommendedName>
    <alternativeName>
        <fullName evidence="8">Cytidine aminohydrolase</fullName>
    </alternativeName>
</protein>
<dbReference type="Gene3D" id="3.40.140.10">
    <property type="entry name" value="Cytidine Deaminase, domain 2"/>
    <property type="match status" value="1"/>
</dbReference>
<gene>
    <name evidence="13" type="ORF">EV382_5892</name>
</gene>
<proteinExistence type="inferred from homology"/>
<evidence type="ECO:0000256" key="4">
    <source>
        <dbReference type="ARBA" id="ARBA00018266"/>
    </source>
</evidence>
<evidence type="ECO:0000256" key="1">
    <source>
        <dbReference type="ARBA" id="ARBA00001947"/>
    </source>
</evidence>
<comment type="catalytic activity">
    <reaction evidence="10">
        <text>cytidine + H2O + H(+) = uridine + NH4(+)</text>
        <dbReference type="Rhea" id="RHEA:16069"/>
        <dbReference type="ChEBI" id="CHEBI:15377"/>
        <dbReference type="ChEBI" id="CHEBI:15378"/>
        <dbReference type="ChEBI" id="CHEBI:16704"/>
        <dbReference type="ChEBI" id="CHEBI:17562"/>
        <dbReference type="ChEBI" id="CHEBI:28938"/>
        <dbReference type="EC" id="3.5.4.5"/>
    </reaction>
</comment>
<dbReference type="Pfam" id="PF00383">
    <property type="entry name" value="dCMP_cyt_deam_1"/>
    <property type="match status" value="1"/>
</dbReference>
<evidence type="ECO:0000256" key="2">
    <source>
        <dbReference type="ARBA" id="ARBA00006576"/>
    </source>
</evidence>
<dbReference type="SUPFAM" id="SSF53927">
    <property type="entry name" value="Cytidine deaminase-like"/>
    <property type="match status" value="1"/>
</dbReference>
<evidence type="ECO:0000256" key="8">
    <source>
        <dbReference type="ARBA" id="ARBA00032005"/>
    </source>
</evidence>
<dbReference type="GO" id="GO:0072527">
    <property type="term" value="P:pyrimidine-containing compound metabolic process"/>
    <property type="evidence" value="ECO:0007669"/>
    <property type="project" value="UniProtKB-ARBA"/>
</dbReference>
<dbReference type="PANTHER" id="PTHR11644:SF2">
    <property type="entry name" value="CYTIDINE DEAMINASE"/>
    <property type="match status" value="1"/>
</dbReference>
<keyword evidence="6" id="KW-0378">Hydrolase</keyword>
<evidence type="ECO:0000256" key="5">
    <source>
        <dbReference type="ARBA" id="ARBA00022723"/>
    </source>
</evidence>
<evidence type="ECO:0000256" key="3">
    <source>
        <dbReference type="ARBA" id="ARBA00012783"/>
    </source>
</evidence>
<comment type="caution">
    <text evidence="13">The sequence shown here is derived from an EMBL/GenBank/DDBJ whole genome shotgun (WGS) entry which is preliminary data.</text>
</comment>
<dbReference type="EMBL" id="SHKK01000001">
    <property type="protein sequence ID" value="RZT82582.1"/>
    <property type="molecule type" value="Genomic_DNA"/>
</dbReference>
<evidence type="ECO:0000313" key="13">
    <source>
        <dbReference type="EMBL" id="RZT82582.1"/>
    </source>
</evidence>
<evidence type="ECO:0000256" key="9">
    <source>
        <dbReference type="ARBA" id="ARBA00049252"/>
    </source>
</evidence>
<comment type="similarity">
    <text evidence="2">Belongs to the cytidine and deoxycytidylate deaminase family.</text>
</comment>
<dbReference type="InterPro" id="IPR002125">
    <property type="entry name" value="CMP_dCMP_dom"/>
</dbReference>
<dbReference type="GO" id="GO:0005829">
    <property type="term" value="C:cytosol"/>
    <property type="evidence" value="ECO:0007669"/>
    <property type="project" value="TreeGrafter"/>
</dbReference>
<keyword evidence="7" id="KW-0862">Zinc</keyword>
<dbReference type="EC" id="3.5.4.5" evidence="3"/>
<dbReference type="FunFam" id="3.40.140.10:FF:000008">
    <property type="entry name" value="Cytidine deaminase"/>
    <property type="match status" value="1"/>
</dbReference>
<dbReference type="InterPro" id="IPR050202">
    <property type="entry name" value="Cyt/Deoxycyt_deaminase"/>
</dbReference>
<dbReference type="InterPro" id="IPR016193">
    <property type="entry name" value="Cytidine_deaminase-like"/>
</dbReference>
<dbReference type="GO" id="GO:0008270">
    <property type="term" value="F:zinc ion binding"/>
    <property type="evidence" value="ECO:0007669"/>
    <property type="project" value="TreeGrafter"/>
</dbReference>
<sequence length="253" mass="27087">MWDSALRARDLGYLGRMGGMTDIDWAQLRAAAIEAMRHAYAPYSTFPVGAAALVDDGRVVVGCNVENAAYGVTLCAECGVVSSLHATGGGRLVALSCVDATGEPLMPCGRCRQLLWEHGGPECLIESKTRPLRMAELLPHAFGVEDLEAVTGETPVPVVPERLAAWRGRGTVFVHPDMSAGQQVWTAYWERSAGDDVGAETGVLEEAPSWDDPAEAITWGLARTPRVVVVDATGTIFWAGEGEPPMEIPVRWG</sequence>
<dbReference type="GO" id="GO:0055086">
    <property type="term" value="P:nucleobase-containing small molecule metabolic process"/>
    <property type="evidence" value="ECO:0007669"/>
    <property type="project" value="UniProtKB-ARBA"/>
</dbReference>
<comment type="cofactor">
    <cofactor evidence="1">
        <name>Zn(2+)</name>
        <dbReference type="ChEBI" id="CHEBI:29105"/>
    </cofactor>
</comment>
<evidence type="ECO:0000256" key="6">
    <source>
        <dbReference type="ARBA" id="ARBA00022801"/>
    </source>
</evidence>
<comment type="catalytic activity">
    <reaction evidence="9">
        <text>2'-deoxycytidine + H2O + H(+) = 2'-deoxyuridine + NH4(+)</text>
        <dbReference type="Rhea" id="RHEA:13433"/>
        <dbReference type="ChEBI" id="CHEBI:15377"/>
        <dbReference type="ChEBI" id="CHEBI:15378"/>
        <dbReference type="ChEBI" id="CHEBI:15698"/>
        <dbReference type="ChEBI" id="CHEBI:16450"/>
        <dbReference type="ChEBI" id="CHEBI:28938"/>
        <dbReference type="EC" id="3.5.4.5"/>
    </reaction>
</comment>
<keyword evidence="5" id="KW-0479">Metal-binding</keyword>
<evidence type="ECO:0000256" key="7">
    <source>
        <dbReference type="ARBA" id="ARBA00022833"/>
    </source>
</evidence>
<keyword evidence="14" id="KW-1185">Reference proteome</keyword>
<dbReference type="NCBIfam" id="NF004064">
    <property type="entry name" value="PRK05578.1"/>
    <property type="match status" value="1"/>
</dbReference>
<dbReference type="GO" id="GO:0004126">
    <property type="term" value="F:cytidine deaminase activity"/>
    <property type="evidence" value="ECO:0007669"/>
    <property type="project" value="UniProtKB-EC"/>
</dbReference>
<evidence type="ECO:0000256" key="10">
    <source>
        <dbReference type="ARBA" id="ARBA00049558"/>
    </source>
</evidence>
<name>A0A4Q7ULT0_9ACTN</name>
<evidence type="ECO:0000256" key="11">
    <source>
        <dbReference type="ARBA" id="ARBA00056327"/>
    </source>
</evidence>
<dbReference type="AlphaFoldDB" id="A0A4Q7ULT0"/>
<evidence type="ECO:0000313" key="14">
    <source>
        <dbReference type="Proteomes" id="UP000293781"/>
    </source>
</evidence>